<gene>
    <name evidence="2" type="ORF">G3I70_08925</name>
</gene>
<proteinExistence type="predicted"/>
<evidence type="ECO:0000313" key="2">
    <source>
        <dbReference type="EMBL" id="NEA22613.1"/>
    </source>
</evidence>
<comment type="caution">
    <text evidence="2">The sequence shown here is derived from an EMBL/GenBank/DDBJ whole genome shotgun (WGS) entry which is preliminary data.</text>
</comment>
<evidence type="ECO:0000256" key="1">
    <source>
        <dbReference type="SAM" id="MobiDB-lite"/>
    </source>
</evidence>
<reference evidence="2 3" key="1">
    <citation type="submission" date="2020-01" db="EMBL/GenBank/DDBJ databases">
        <title>Insect and environment-associated Actinomycetes.</title>
        <authorList>
            <person name="Currrie C."/>
            <person name="Chevrette M."/>
            <person name="Carlson C."/>
            <person name="Stubbendieck R."/>
            <person name="Wendt-Pienkowski E."/>
        </authorList>
    </citation>
    <scope>NUCLEOTIDE SEQUENCE [LARGE SCALE GENOMIC DNA]</scope>
    <source>
        <strain evidence="2 3">SID10258</strain>
    </source>
</reference>
<organism evidence="2 3">
    <name type="scientific">Actinomadura bangladeshensis</name>
    <dbReference type="NCBI Taxonomy" id="453573"/>
    <lineage>
        <taxon>Bacteria</taxon>
        <taxon>Bacillati</taxon>
        <taxon>Actinomycetota</taxon>
        <taxon>Actinomycetes</taxon>
        <taxon>Streptosporangiales</taxon>
        <taxon>Thermomonosporaceae</taxon>
        <taxon>Actinomadura</taxon>
    </lineage>
</organism>
<name>A0A6L9QD61_9ACTN</name>
<accession>A0A6L9QD61</accession>
<dbReference type="AlphaFoldDB" id="A0A6L9QD61"/>
<dbReference type="EMBL" id="JAAGLI010000213">
    <property type="protein sequence ID" value="NEA22613.1"/>
    <property type="molecule type" value="Genomic_DNA"/>
</dbReference>
<protein>
    <submittedName>
        <fullName evidence="2">Uncharacterized protein</fullName>
    </submittedName>
</protein>
<feature type="region of interest" description="Disordered" evidence="1">
    <location>
        <begin position="1"/>
        <end position="21"/>
    </location>
</feature>
<dbReference type="RefSeq" id="WP_163054376.1">
    <property type="nucleotide sequence ID" value="NZ_JAAGLI010000213.1"/>
</dbReference>
<sequence length="76" mass="8574">MDIEYLGKTSTSPDGDSPTVWRDHDSGDYFMQGYSVDDTTVRDELLPRSGKPTVPDGELVIRFPADMARFFQDGDR</sequence>
<evidence type="ECO:0000313" key="3">
    <source>
        <dbReference type="Proteomes" id="UP000475532"/>
    </source>
</evidence>
<dbReference type="Proteomes" id="UP000475532">
    <property type="component" value="Unassembled WGS sequence"/>
</dbReference>